<dbReference type="AlphaFoldDB" id="A0AAJ4XF33"/>
<dbReference type="InterPro" id="IPR036237">
    <property type="entry name" value="Xyl_isomerase-like_sf"/>
</dbReference>
<name>A0AAJ4XF33_9BASI</name>
<sequence>MLPILQSSGFGKMRMTPKCTTTSKRTSRNVNANVTAARWSVAVQAIVDAMASVGINIGAQGEQGVALACSMAVDLAVSNREWLETLALNISGDSGGAPGNSMDVDLGEPLGFADQQGQINTNSRQALLAPRLAAWVDRSVNQFQLYGQANKAAQGISNQQGWDFLIPTYECDDQTSPKSTSTFDKARLSYVAIQVKNWIKRPGATVLAAPVGPDLIAATGRYKECLELFIDLKAPETFHDYSQRTSTACPCKGSAKSKVGLLFGKAVSLDTLEFDKEQAKYVRSVDKKATHQEAWNNAQAWVEVVLVGVIQEPSSDETDTSFTASKSSSSTSASSHIESVHNSISEPHVAVARLEDDLLVRNARGELLIGPDGLPMTYNTWDTCSATAYRQGLAAASFIASCDSLGLRIYCLQPLRDFEGWPKPEDPFFVLLLACSRFEEMRALGANLLLICSDNQHARTTVRDLERIGSDLAQLVQYPNRFGPVLATYRFNPDGSVKRQAKPIRIDYKALLWGAHVDMWC</sequence>
<reference evidence="1" key="1">
    <citation type="submission" date="2023-10" db="EMBL/GenBank/DDBJ databases">
        <authorList>
            <person name="Guldener U."/>
        </authorList>
    </citation>
    <scope>NUCLEOTIDE SEQUENCE</scope>
    <source>
        <strain evidence="1">Mp4</strain>
    </source>
</reference>
<protein>
    <submittedName>
        <fullName evidence="1">Uncharacterized protein</fullName>
    </submittedName>
</protein>
<dbReference type="EMBL" id="OAPG01000001">
    <property type="protein sequence ID" value="SNX81305.1"/>
    <property type="molecule type" value="Genomic_DNA"/>
</dbReference>
<keyword evidence="2" id="KW-1185">Reference proteome</keyword>
<dbReference type="SUPFAM" id="SSF51658">
    <property type="entry name" value="Xylose isomerase-like"/>
    <property type="match status" value="1"/>
</dbReference>
<dbReference type="InterPro" id="IPR050312">
    <property type="entry name" value="IolE/XylAMocC-like"/>
</dbReference>
<comment type="caution">
    <text evidence="1">The sequence shown here is derived from an EMBL/GenBank/DDBJ whole genome shotgun (WGS) entry which is preliminary data.</text>
</comment>
<evidence type="ECO:0000313" key="1">
    <source>
        <dbReference type="EMBL" id="SNX81305.1"/>
    </source>
</evidence>
<proteinExistence type="predicted"/>
<organism evidence="1 2">
    <name type="scientific">Melanopsichium pennsylvanicum</name>
    <dbReference type="NCBI Taxonomy" id="63383"/>
    <lineage>
        <taxon>Eukaryota</taxon>
        <taxon>Fungi</taxon>
        <taxon>Dikarya</taxon>
        <taxon>Basidiomycota</taxon>
        <taxon>Ustilaginomycotina</taxon>
        <taxon>Ustilaginomycetes</taxon>
        <taxon>Ustilaginales</taxon>
        <taxon>Ustilaginaceae</taxon>
        <taxon>Melanopsichium</taxon>
    </lineage>
</organism>
<dbReference type="PANTHER" id="PTHR12110:SF21">
    <property type="entry name" value="XYLOSE ISOMERASE-LIKE TIM BARREL DOMAIN-CONTAINING PROTEIN"/>
    <property type="match status" value="1"/>
</dbReference>
<evidence type="ECO:0000313" key="2">
    <source>
        <dbReference type="Proteomes" id="UP001294444"/>
    </source>
</evidence>
<gene>
    <name evidence="1" type="ORF">MEPE_00010</name>
</gene>
<dbReference type="PANTHER" id="PTHR12110">
    <property type="entry name" value="HYDROXYPYRUVATE ISOMERASE"/>
    <property type="match status" value="1"/>
</dbReference>
<dbReference type="Proteomes" id="UP001294444">
    <property type="component" value="Unassembled WGS sequence"/>
</dbReference>
<accession>A0AAJ4XF33</accession>